<evidence type="ECO:0008006" key="4">
    <source>
        <dbReference type="Google" id="ProtNLM"/>
    </source>
</evidence>
<proteinExistence type="predicted"/>
<protein>
    <recommendedName>
        <fullName evidence="4">RxLR effector protein</fullName>
    </recommendedName>
</protein>
<dbReference type="Proteomes" id="UP000052943">
    <property type="component" value="Unassembled WGS sequence"/>
</dbReference>
<comment type="caution">
    <text evidence="2">The sequence shown here is derived from an EMBL/GenBank/DDBJ whole genome shotgun (WGS) entry which is preliminary data.</text>
</comment>
<evidence type="ECO:0000313" key="3">
    <source>
        <dbReference type="Proteomes" id="UP000052943"/>
    </source>
</evidence>
<sequence length="159" mass="17742">MRISIVTALLLVYCASFGSPENVELDNNVGSEGRRLRSVGFVNHENVAKNVAQFASKLTEKLPKNVELAATRAKKLTEKQQKVEEDTFTKLIAGAYSDKAKAKALLNIYGNMHINAKVDPKTAAGELRRENQLDVLRKVKEMLRHERSIKRVPEAANNL</sequence>
<evidence type="ECO:0000313" key="2">
    <source>
        <dbReference type="EMBL" id="KUF87188.1"/>
    </source>
</evidence>
<dbReference type="OMA" id="KIYGNMH"/>
<keyword evidence="1" id="KW-0732">Signal</keyword>
<evidence type="ECO:0000256" key="1">
    <source>
        <dbReference type="SAM" id="SignalP"/>
    </source>
</evidence>
<gene>
    <name evidence="2" type="ORF">AM587_10002847</name>
</gene>
<feature type="chain" id="PRO_5006940923" description="RxLR effector protein" evidence="1">
    <location>
        <begin position="21"/>
        <end position="159"/>
    </location>
</feature>
<reference evidence="2 3" key="1">
    <citation type="submission" date="2015-11" db="EMBL/GenBank/DDBJ databases">
        <title>Genomes and virulence difference between two physiological races of Phytophthora nicotianae.</title>
        <authorList>
            <person name="Liu H."/>
            <person name="Ma X."/>
            <person name="Yu H."/>
            <person name="Fang D."/>
            <person name="Li Y."/>
            <person name="Wang X."/>
            <person name="Wang W."/>
            <person name="Dong Y."/>
            <person name="Xiao B."/>
        </authorList>
    </citation>
    <scope>NUCLEOTIDE SEQUENCE [LARGE SCALE GENOMIC DNA]</scope>
    <source>
        <strain evidence="3">race 0</strain>
    </source>
</reference>
<dbReference type="EMBL" id="LNFO01002080">
    <property type="protein sequence ID" value="KUF87188.1"/>
    <property type="molecule type" value="Genomic_DNA"/>
</dbReference>
<accession>A0A0W8CT86</accession>
<organism evidence="2 3">
    <name type="scientific">Phytophthora nicotianae</name>
    <name type="common">Potato buckeye rot agent</name>
    <name type="synonym">Phytophthora parasitica</name>
    <dbReference type="NCBI Taxonomy" id="4792"/>
    <lineage>
        <taxon>Eukaryota</taxon>
        <taxon>Sar</taxon>
        <taxon>Stramenopiles</taxon>
        <taxon>Oomycota</taxon>
        <taxon>Peronosporomycetes</taxon>
        <taxon>Peronosporales</taxon>
        <taxon>Peronosporaceae</taxon>
        <taxon>Phytophthora</taxon>
    </lineage>
</organism>
<dbReference type="AlphaFoldDB" id="A0A0W8CT86"/>
<feature type="signal peptide" evidence="1">
    <location>
        <begin position="1"/>
        <end position="20"/>
    </location>
</feature>
<name>A0A0W8CT86_PHYNI</name>